<reference evidence="3 4" key="1">
    <citation type="journal article" date="2023" name="Plants (Basel)">
        <title>Bridging the Gap: Combining Genomics and Transcriptomics Approaches to Understand Stylosanthes scabra, an Orphan Legume from the Brazilian Caatinga.</title>
        <authorList>
            <person name="Ferreira-Neto J.R.C."/>
            <person name="da Silva M.D."/>
            <person name="Binneck E."/>
            <person name="de Melo N.F."/>
            <person name="da Silva R.H."/>
            <person name="de Melo A.L.T.M."/>
            <person name="Pandolfi V."/>
            <person name="Bustamante F.O."/>
            <person name="Brasileiro-Vidal A.C."/>
            <person name="Benko-Iseppon A.M."/>
        </authorList>
    </citation>
    <scope>NUCLEOTIDE SEQUENCE [LARGE SCALE GENOMIC DNA]</scope>
    <source>
        <tissue evidence="3">Leaves</tissue>
    </source>
</reference>
<gene>
    <name evidence="3" type="ORF">PIB30_050453</name>
</gene>
<dbReference type="PANTHER" id="PTHR33144">
    <property type="entry name" value="OS10G0409366 PROTEIN-RELATED"/>
    <property type="match status" value="1"/>
</dbReference>
<sequence>MANDFSLFPIGVRSWKQMAVYKECEFNRQIKRFFYFEDDTKESKKKVILSMLGKIWRDTRGNLFHRFYDDSKSLSVNVQHQCLEGIDKDDWKAFLKYRLEKDTLEKCRKNVENRAKQTYTHVGGSKSLARRTEEEVLSTLSAPPGEQKKRRQGMVGTSVEERSGLLYIGERMGPTFMMMHSHWCFWKEHSGRVRGVGLGPYPTKLFDNTSQQSSYGRQIEEYQKEIIELKAEAVKQKKKSQRIVNLLRFLLKQQGENLPPEIVSEMNALGGEPADSHTRPSFDNPNQLSPK</sequence>
<name>A0ABU6UH16_9FABA</name>
<protein>
    <recommendedName>
        <fullName evidence="5">Transposase, Ptta/En/Spm, plant</fullName>
    </recommendedName>
</protein>
<dbReference type="Proteomes" id="UP001341840">
    <property type="component" value="Unassembled WGS sequence"/>
</dbReference>
<keyword evidence="4" id="KW-1185">Reference proteome</keyword>
<feature type="region of interest" description="Disordered" evidence="2">
    <location>
        <begin position="266"/>
        <end position="291"/>
    </location>
</feature>
<evidence type="ECO:0000313" key="4">
    <source>
        <dbReference type="Proteomes" id="UP001341840"/>
    </source>
</evidence>
<organism evidence="3 4">
    <name type="scientific">Stylosanthes scabra</name>
    <dbReference type="NCBI Taxonomy" id="79078"/>
    <lineage>
        <taxon>Eukaryota</taxon>
        <taxon>Viridiplantae</taxon>
        <taxon>Streptophyta</taxon>
        <taxon>Embryophyta</taxon>
        <taxon>Tracheophyta</taxon>
        <taxon>Spermatophyta</taxon>
        <taxon>Magnoliopsida</taxon>
        <taxon>eudicotyledons</taxon>
        <taxon>Gunneridae</taxon>
        <taxon>Pentapetalae</taxon>
        <taxon>rosids</taxon>
        <taxon>fabids</taxon>
        <taxon>Fabales</taxon>
        <taxon>Fabaceae</taxon>
        <taxon>Papilionoideae</taxon>
        <taxon>50 kb inversion clade</taxon>
        <taxon>dalbergioids sensu lato</taxon>
        <taxon>Dalbergieae</taxon>
        <taxon>Pterocarpus clade</taxon>
        <taxon>Stylosanthes</taxon>
    </lineage>
</organism>
<evidence type="ECO:0000313" key="3">
    <source>
        <dbReference type="EMBL" id="MED6160324.1"/>
    </source>
</evidence>
<keyword evidence="1" id="KW-0175">Coiled coil</keyword>
<proteinExistence type="predicted"/>
<comment type="caution">
    <text evidence="3">The sequence shown here is derived from an EMBL/GenBank/DDBJ whole genome shotgun (WGS) entry which is preliminary data.</text>
</comment>
<evidence type="ECO:0000256" key="1">
    <source>
        <dbReference type="SAM" id="Coils"/>
    </source>
</evidence>
<dbReference type="PANTHER" id="PTHR33144:SF45">
    <property type="entry name" value="TRANSPOSASE TNP1_EN_SPM-LIKE DOMAIN-CONTAINING PROTEIN"/>
    <property type="match status" value="1"/>
</dbReference>
<evidence type="ECO:0000256" key="2">
    <source>
        <dbReference type="SAM" id="MobiDB-lite"/>
    </source>
</evidence>
<evidence type="ECO:0008006" key="5">
    <source>
        <dbReference type="Google" id="ProtNLM"/>
    </source>
</evidence>
<feature type="coiled-coil region" evidence="1">
    <location>
        <begin position="212"/>
        <end position="239"/>
    </location>
</feature>
<accession>A0ABU6UH16</accession>
<dbReference type="EMBL" id="JASCZI010121176">
    <property type="protein sequence ID" value="MED6160324.1"/>
    <property type="molecule type" value="Genomic_DNA"/>
</dbReference>
<feature type="compositionally biased region" description="Polar residues" evidence="2">
    <location>
        <begin position="281"/>
        <end position="291"/>
    </location>
</feature>